<dbReference type="InterPro" id="IPR012495">
    <property type="entry name" value="TadE-like_dom"/>
</dbReference>
<accession>A0A4R1PQP4</accession>
<evidence type="ECO:0000256" key="1">
    <source>
        <dbReference type="SAM" id="Phobius"/>
    </source>
</evidence>
<protein>
    <submittedName>
        <fullName evidence="3">TadE-like protein</fullName>
    </submittedName>
</protein>
<evidence type="ECO:0000313" key="3">
    <source>
        <dbReference type="EMBL" id="TCL32812.1"/>
    </source>
</evidence>
<comment type="caution">
    <text evidence="3">The sequence shown here is derived from an EMBL/GenBank/DDBJ whole genome shotgun (WGS) entry which is preliminary data.</text>
</comment>
<dbReference type="EMBL" id="SMMU01000006">
    <property type="protein sequence ID" value="TCL32812.1"/>
    <property type="molecule type" value="Genomic_DNA"/>
</dbReference>
<dbReference type="AlphaFoldDB" id="A0A4R1PQP4"/>
<dbReference type="RefSeq" id="WP_131301867.1">
    <property type="nucleotide sequence ID" value="NZ_JBHLST010000009.1"/>
</dbReference>
<keyword evidence="1" id="KW-1133">Transmembrane helix</keyword>
<proteinExistence type="predicted"/>
<organism evidence="3 4">
    <name type="scientific">Azotobacter chroococcum</name>
    <dbReference type="NCBI Taxonomy" id="353"/>
    <lineage>
        <taxon>Bacteria</taxon>
        <taxon>Pseudomonadati</taxon>
        <taxon>Pseudomonadota</taxon>
        <taxon>Gammaproteobacteria</taxon>
        <taxon>Pseudomonadales</taxon>
        <taxon>Pseudomonadaceae</taxon>
        <taxon>Azotobacter</taxon>
    </lineage>
</organism>
<feature type="transmembrane region" description="Helical" evidence="1">
    <location>
        <begin position="9"/>
        <end position="29"/>
    </location>
</feature>
<name>A0A4R1PQP4_9GAMM</name>
<gene>
    <name evidence="3" type="ORF">EV691_10665</name>
</gene>
<reference evidence="3 4" key="1">
    <citation type="submission" date="2019-03" db="EMBL/GenBank/DDBJ databases">
        <title>Genomic Encyclopedia of Type Strains, Phase IV (KMG-IV): sequencing the most valuable type-strain genomes for metagenomic binning, comparative biology and taxonomic classification.</title>
        <authorList>
            <person name="Goeker M."/>
        </authorList>
    </citation>
    <scope>NUCLEOTIDE SEQUENCE [LARGE SCALE GENOMIC DNA]</scope>
    <source>
        <strain evidence="3 4">DSM 2286</strain>
    </source>
</reference>
<dbReference type="Pfam" id="PF07811">
    <property type="entry name" value="TadE"/>
    <property type="match status" value="1"/>
</dbReference>
<feature type="domain" description="TadE-like" evidence="2">
    <location>
        <begin position="8"/>
        <end position="50"/>
    </location>
</feature>
<evidence type="ECO:0000259" key="2">
    <source>
        <dbReference type="Pfam" id="PF07811"/>
    </source>
</evidence>
<keyword evidence="1" id="KW-0472">Membrane</keyword>
<evidence type="ECO:0000313" key="4">
    <source>
        <dbReference type="Proteomes" id="UP000295169"/>
    </source>
</evidence>
<keyword evidence="1" id="KW-0812">Transmembrane</keyword>
<dbReference type="Proteomes" id="UP000295169">
    <property type="component" value="Unassembled WGS sequence"/>
</dbReference>
<sequence>MRRKGMQGVYVVEFAIVGLLLFVLLFGVLEMGRLYFTVNTMDEVVRRGARLAAVCNIQDVRILRRAIFNEAEATSSSSLISGLETSDLQLEYFDKDGNPVTAPSDLTSATGFRAIRFVRLRVVKFPFNLLIPIPGFDGAITLPTFQSTLPRESLGRHAESGVTPEITPC</sequence>